<organism evidence="3 4">
    <name type="scientific">Polyangium fumosum</name>
    <dbReference type="NCBI Taxonomy" id="889272"/>
    <lineage>
        <taxon>Bacteria</taxon>
        <taxon>Pseudomonadati</taxon>
        <taxon>Myxococcota</taxon>
        <taxon>Polyangia</taxon>
        <taxon>Polyangiales</taxon>
        <taxon>Polyangiaceae</taxon>
        <taxon>Polyangium</taxon>
    </lineage>
</organism>
<keyword evidence="4" id="KW-1185">Reference proteome</keyword>
<feature type="signal peptide" evidence="2">
    <location>
        <begin position="1"/>
        <end position="19"/>
    </location>
</feature>
<feature type="region of interest" description="Disordered" evidence="1">
    <location>
        <begin position="17"/>
        <end position="74"/>
    </location>
</feature>
<evidence type="ECO:0000256" key="2">
    <source>
        <dbReference type="SAM" id="SignalP"/>
    </source>
</evidence>
<dbReference type="Proteomes" id="UP000309215">
    <property type="component" value="Unassembled WGS sequence"/>
</dbReference>
<proteinExistence type="predicted"/>
<feature type="chain" id="PRO_5020460836" description="DUF4019 domain-containing protein" evidence="2">
    <location>
        <begin position="20"/>
        <end position="229"/>
    </location>
</feature>
<feature type="compositionally biased region" description="Low complexity" evidence="1">
    <location>
        <begin position="45"/>
        <end position="67"/>
    </location>
</feature>
<evidence type="ECO:0000313" key="4">
    <source>
        <dbReference type="Proteomes" id="UP000309215"/>
    </source>
</evidence>
<dbReference type="OrthoDB" id="5515984at2"/>
<gene>
    <name evidence="3" type="ORF">E8A74_28975</name>
</gene>
<dbReference type="EMBL" id="SSMQ01000035">
    <property type="protein sequence ID" value="TKD02209.1"/>
    <property type="molecule type" value="Genomic_DNA"/>
</dbReference>
<dbReference type="RefSeq" id="WP_136932333.1">
    <property type="nucleotide sequence ID" value="NZ_SSMQ01000035.1"/>
</dbReference>
<accession>A0A4U1J4T7</accession>
<name>A0A4U1J4T7_9BACT</name>
<reference evidence="3 4" key="1">
    <citation type="submission" date="2019-04" db="EMBL/GenBank/DDBJ databases">
        <authorList>
            <person name="Li Y."/>
            <person name="Wang J."/>
        </authorList>
    </citation>
    <scope>NUCLEOTIDE SEQUENCE [LARGE SCALE GENOMIC DNA]</scope>
    <source>
        <strain evidence="3 4">DSM 14668</strain>
    </source>
</reference>
<dbReference type="AlphaFoldDB" id="A0A4U1J4T7"/>
<evidence type="ECO:0000256" key="1">
    <source>
        <dbReference type="SAM" id="MobiDB-lite"/>
    </source>
</evidence>
<keyword evidence="2" id="KW-0732">Signal</keyword>
<protein>
    <recommendedName>
        <fullName evidence="5">DUF4019 domain-containing protein</fullName>
    </recommendedName>
</protein>
<evidence type="ECO:0000313" key="3">
    <source>
        <dbReference type="EMBL" id="TKD02209.1"/>
    </source>
</evidence>
<evidence type="ECO:0008006" key="5">
    <source>
        <dbReference type="Google" id="ProtNLM"/>
    </source>
</evidence>
<sequence length="229" mass="24866">MLPRAFALVVLTACTSAQAPSGPPKKEAVAPPASAAAPVPPAPAPLVADGGAADAEAPSADASPTAELSDAGSDAAQVAAPYVADNKVLPPESSEELQKRAAALFDAIVNDDPARGESFWFPKEPFVSLKDVKGPDKYWDQLHRTYARDIHALHKKRKSWEGATFEGFELGSKPKWVPPGDEGNKIGYYRTFRGKLRYRIGEKTESIEVRVIISWQGRWFITHLSKFKK</sequence>
<comment type="caution">
    <text evidence="3">The sequence shown here is derived from an EMBL/GenBank/DDBJ whole genome shotgun (WGS) entry which is preliminary data.</text>
</comment>